<evidence type="ECO:0000313" key="1">
    <source>
        <dbReference type="EMBL" id="CAM9853053.1"/>
    </source>
</evidence>
<sequence length="390" mass="41547">MDTAAIFTPCKPSFSSPRHLGPQEEWPISSLQGTSRLSPPLPHSVEDLASGTRSLASGHERLPCRPGAGPRRRGAQGPLDGSREPFWERPGARPSPPGLGLPQQCERQSHPDPLPGGQAALFSVWNCQHTSIDRRCAQKRRIHYNRLVIRGDCRRRPWAGSTWRFPGGACSLSCSPRWGHDPPTRAGAPPHSAETPRPLRGPSPCAANCEIQTHVCRGNFWRGCWAGEPAWLVARHHQAEAGAHPRSLPGELRAVRLKAGDGEESPKPCRGSPANQATQAAEAPGDPAVSGARGLPGVSRVALGESRMTQPGSGRSPQPVGARAPQSSQAHTQTSAGAEAPRDGSRAGGGSGRGRGEAWFLRRPGLPRLPASARTTAPPTQRVGVRVGRW</sequence>
<evidence type="ECO:0000313" key="2">
    <source>
        <dbReference type="Proteomes" id="UP001162501"/>
    </source>
</evidence>
<proteinExistence type="predicted"/>
<protein>
    <submittedName>
        <fullName evidence="1">Uncharacterized protein</fullName>
    </submittedName>
</protein>
<organism evidence="1 2">
    <name type="scientific">Rangifer tarandus platyrhynchus</name>
    <name type="common">Svalbard reindeer</name>
    <dbReference type="NCBI Taxonomy" id="3082113"/>
    <lineage>
        <taxon>Eukaryota</taxon>
        <taxon>Metazoa</taxon>
        <taxon>Chordata</taxon>
        <taxon>Craniata</taxon>
        <taxon>Vertebrata</taxon>
        <taxon>Euteleostomi</taxon>
        <taxon>Mammalia</taxon>
        <taxon>Eutheria</taxon>
        <taxon>Laurasiatheria</taxon>
        <taxon>Artiodactyla</taxon>
        <taxon>Ruminantia</taxon>
        <taxon>Pecora</taxon>
        <taxon>Cervidae</taxon>
        <taxon>Odocoileinae</taxon>
        <taxon>Rangifer</taxon>
    </lineage>
</organism>
<accession>A0AC59YPQ9</accession>
<reference evidence="1" key="2">
    <citation type="submission" date="2025-03" db="EMBL/GenBank/DDBJ databases">
        <authorList>
            <consortium name="ELIXIR-Norway"/>
            <consortium name="Elixir Norway"/>
        </authorList>
    </citation>
    <scope>NUCLEOTIDE SEQUENCE</scope>
</reference>
<name>A0AC59YPQ9_RANTA</name>
<reference evidence="1" key="1">
    <citation type="submission" date="2023-05" db="EMBL/GenBank/DDBJ databases">
        <authorList>
            <consortium name="ELIXIR-Norway"/>
        </authorList>
    </citation>
    <scope>NUCLEOTIDE SEQUENCE</scope>
</reference>
<gene>
    <name evidence="1" type="ORF">MRATA1EN22A_LOCUS8380</name>
</gene>
<dbReference type="EMBL" id="OX596103">
    <property type="protein sequence ID" value="CAM9853053.1"/>
    <property type="molecule type" value="Genomic_DNA"/>
</dbReference>
<dbReference type="Proteomes" id="UP001162501">
    <property type="component" value="Chromosome 19"/>
</dbReference>